<evidence type="ECO:0000313" key="3">
    <source>
        <dbReference type="Proteomes" id="UP000501648"/>
    </source>
</evidence>
<organism evidence="2 3">
    <name type="scientific">Herbaspirillum rubrisubalbicans Os34</name>
    <dbReference type="NCBI Taxonomy" id="1235827"/>
    <lineage>
        <taxon>Bacteria</taxon>
        <taxon>Pseudomonadati</taxon>
        <taxon>Pseudomonadota</taxon>
        <taxon>Betaproteobacteria</taxon>
        <taxon>Burkholderiales</taxon>
        <taxon>Oxalobacteraceae</taxon>
        <taxon>Herbaspirillum</taxon>
    </lineage>
</organism>
<dbReference type="Pfam" id="PF20567">
    <property type="entry name" value="DUF6776"/>
    <property type="match status" value="1"/>
</dbReference>
<dbReference type="Proteomes" id="UP000501648">
    <property type="component" value="Chromosome"/>
</dbReference>
<proteinExistence type="predicted"/>
<keyword evidence="1" id="KW-0175">Coiled coil</keyword>
<evidence type="ECO:0000256" key="1">
    <source>
        <dbReference type="SAM" id="Coils"/>
    </source>
</evidence>
<gene>
    <name evidence="2" type="ORF">C798_22165</name>
</gene>
<dbReference type="EMBL" id="CP008956">
    <property type="protein sequence ID" value="QJQ02835.1"/>
    <property type="molecule type" value="Genomic_DNA"/>
</dbReference>
<dbReference type="RefSeq" id="WP_017452422.1">
    <property type="nucleotide sequence ID" value="NZ_CP008956.1"/>
</dbReference>
<evidence type="ECO:0000313" key="2">
    <source>
        <dbReference type="EMBL" id="QJQ02835.1"/>
    </source>
</evidence>
<sequence>MSISAPKMTIKRHLPLPLLILLWAAVVAVGAAAAVWTYQLGRNNLPGLHGDAGDASEQIEQLSEQVKKLTAENERLQSASNASQNELKIAQTAQATLAGQVKNLEAENNRQKEDLAFFDSLLPTNLGAPGITIQRFKAEQAAPNQLRYRVLVMQGGGGTQQFAGNLQLSVNIVQGGKGVTINFPESNAADQARYRLAFKYYQRVEGLLTIPEGATVKSVAVRVLDRGQVRAQQSLDL</sequence>
<dbReference type="AlphaFoldDB" id="A0A6M3ZVZ0"/>
<accession>A0A6M3ZVZ0</accession>
<name>A0A6M3ZVZ0_9BURK</name>
<dbReference type="InterPro" id="IPR046703">
    <property type="entry name" value="DUF6776"/>
</dbReference>
<protein>
    <submittedName>
        <fullName evidence="2">Uncharacterized protein</fullName>
    </submittedName>
</protein>
<feature type="coiled-coil region" evidence="1">
    <location>
        <begin position="52"/>
        <end position="121"/>
    </location>
</feature>
<reference evidence="2 3" key="1">
    <citation type="journal article" date="2012" name="J. Bacteriol.">
        <title>Genome sequence of the pathogenic Herbaspirillum seropedicae strain Os34, isolated from rice roots.</title>
        <authorList>
            <person name="Ye W."/>
            <person name="Ye S."/>
            <person name="Liu J."/>
            <person name="Chang S."/>
            <person name="Chen M."/>
            <person name="Zhu B."/>
            <person name="Guo L."/>
            <person name="An Q."/>
        </authorList>
    </citation>
    <scope>NUCLEOTIDE SEQUENCE [LARGE SCALE GENOMIC DNA]</scope>
    <source>
        <strain evidence="2 3">Os34</strain>
    </source>
</reference>